<dbReference type="RefSeq" id="XP_001839927.2">
    <property type="nucleotide sequence ID" value="XM_001839875.2"/>
</dbReference>
<comment type="caution">
    <text evidence="2">The sequence shown here is derived from an EMBL/GenBank/DDBJ whole genome shotgun (WGS) entry which is preliminary data.</text>
</comment>
<evidence type="ECO:0000256" key="1">
    <source>
        <dbReference type="SAM" id="MobiDB-lite"/>
    </source>
</evidence>
<feature type="compositionally biased region" description="Basic residues" evidence="1">
    <location>
        <begin position="20"/>
        <end position="30"/>
    </location>
</feature>
<organism evidence="2 3">
    <name type="scientific">Coprinopsis cinerea (strain Okayama-7 / 130 / ATCC MYA-4618 / FGSC 9003)</name>
    <name type="common">Inky cap fungus</name>
    <name type="synonym">Hormographiella aspergillata</name>
    <dbReference type="NCBI Taxonomy" id="240176"/>
    <lineage>
        <taxon>Eukaryota</taxon>
        <taxon>Fungi</taxon>
        <taxon>Dikarya</taxon>
        <taxon>Basidiomycota</taxon>
        <taxon>Agaricomycotina</taxon>
        <taxon>Agaricomycetes</taxon>
        <taxon>Agaricomycetidae</taxon>
        <taxon>Agaricales</taxon>
        <taxon>Agaricineae</taxon>
        <taxon>Psathyrellaceae</taxon>
        <taxon>Coprinopsis</taxon>
    </lineage>
</organism>
<name>A8PA81_COPC7</name>
<dbReference type="GeneID" id="6016550"/>
<evidence type="ECO:0000313" key="3">
    <source>
        <dbReference type="Proteomes" id="UP000001861"/>
    </source>
</evidence>
<accession>A8PA81</accession>
<sequence length="211" mass="24776">MPRPKKYFTKEERRQAHCAANRRRYQKKKKEINEQRRQRYAKKTRRAKRKQEKMQRNQDNEDASTSAKDPALNQESCDPRMKYAIARVQAIEKKILKRTGNCLKTYLESVYEAAIAHDRPSDPIEDHLHDLENQSSKLSRHYDTILEVAGVCAATEAIERQRAHLTKTVDMLQELCAFALEGKDVLRSQFRRGRLTFQSISMFKRGEVSHK</sequence>
<proteinExistence type="predicted"/>
<dbReference type="InParanoid" id="A8PA81"/>
<feature type="region of interest" description="Disordered" evidence="1">
    <location>
        <begin position="1"/>
        <end position="76"/>
    </location>
</feature>
<keyword evidence="3" id="KW-1185">Reference proteome</keyword>
<feature type="compositionally biased region" description="Basic residues" evidence="1">
    <location>
        <begin position="38"/>
        <end position="51"/>
    </location>
</feature>
<dbReference type="VEuPathDB" id="FungiDB:CC1G_06117"/>
<evidence type="ECO:0000313" key="2">
    <source>
        <dbReference type="EMBL" id="EAU81906.2"/>
    </source>
</evidence>
<dbReference type="Proteomes" id="UP000001861">
    <property type="component" value="Unassembled WGS sequence"/>
</dbReference>
<protein>
    <submittedName>
        <fullName evidence="2">Uncharacterized protein</fullName>
    </submittedName>
</protein>
<dbReference type="HOGENOM" id="CLU_1304787_0_0_1"/>
<gene>
    <name evidence="2" type="ORF">CC1G_06117</name>
</gene>
<dbReference type="AlphaFoldDB" id="A8PA81"/>
<dbReference type="KEGG" id="cci:CC1G_06117"/>
<dbReference type="EMBL" id="AACS02000002">
    <property type="protein sequence ID" value="EAU81906.2"/>
    <property type="molecule type" value="Genomic_DNA"/>
</dbReference>
<dbReference type="OMA" id="WVDEIAC"/>
<reference evidence="2 3" key="1">
    <citation type="journal article" date="2010" name="Proc. Natl. Acad. Sci. U.S.A.">
        <title>Insights into evolution of multicellular fungi from the assembled chromosomes of the mushroom Coprinopsis cinerea (Coprinus cinereus).</title>
        <authorList>
            <person name="Stajich J.E."/>
            <person name="Wilke S.K."/>
            <person name="Ahren D."/>
            <person name="Au C.H."/>
            <person name="Birren B.W."/>
            <person name="Borodovsky M."/>
            <person name="Burns C."/>
            <person name="Canback B."/>
            <person name="Casselton L.A."/>
            <person name="Cheng C.K."/>
            <person name="Deng J."/>
            <person name="Dietrich F.S."/>
            <person name="Fargo D.C."/>
            <person name="Farman M.L."/>
            <person name="Gathman A.C."/>
            <person name="Goldberg J."/>
            <person name="Guigo R."/>
            <person name="Hoegger P.J."/>
            <person name="Hooker J.B."/>
            <person name="Huggins A."/>
            <person name="James T.Y."/>
            <person name="Kamada T."/>
            <person name="Kilaru S."/>
            <person name="Kodira C."/>
            <person name="Kues U."/>
            <person name="Kupfer D."/>
            <person name="Kwan H.S."/>
            <person name="Lomsadze A."/>
            <person name="Li W."/>
            <person name="Lilly W.W."/>
            <person name="Ma L.J."/>
            <person name="Mackey A.J."/>
            <person name="Manning G."/>
            <person name="Martin F."/>
            <person name="Muraguchi H."/>
            <person name="Natvig D.O."/>
            <person name="Palmerini H."/>
            <person name="Ramesh M.A."/>
            <person name="Rehmeyer C.J."/>
            <person name="Roe B.A."/>
            <person name="Shenoy N."/>
            <person name="Stanke M."/>
            <person name="Ter-Hovhannisyan V."/>
            <person name="Tunlid A."/>
            <person name="Velagapudi R."/>
            <person name="Vision T.J."/>
            <person name="Zeng Q."/>
            <person name="Zolan M.E."/>
            <person name="Pukkila P.J."/>
        </authorList>
    </citation>
    <scope>NUCLEOTIDE SEQUENCE [LARGE SCALE GENOMIC DNA]</scope>
    <source>
        <strain evidence="3">Okayama-7 / 130 / ATCC MYA-4618 / FGSC 9003</strain>
    </source>
</reference>